<keyword evidence="4" id="KW-1185">Reference proteome</keyword>
<dbReference type="RefSeq" id="WP_008523110.1">
    <property type="nucleotide sequence ID" value="NZ_CM001376.1"/>
</dbReference>
<name>H0ULC3_9BACT</name>
<protein>
    <submittedName>
        <fullName evidence="3">Glycosyl transferase possibly involved in lipopolysaccharide synthesis</fullName>
    </submittedName>
</protein>
<evidence type="ECO:0000313" key="4">
    <source>
        <dbReference type="Proteomes" id="UP000003806"/>
    </source>
</evidence>
<evidence type="ECO:0000259" key="2">
    <source>
        <dbReference type="Pfam" id="PF02397"/>
    </source>
</evidence>
<sequence>MTSKRFMDLLFTIPGIILLSPIMLVIAVWIKCDSKGPIIYKQKRVGLGERLFNVYKFRSMVTDADKASLLTVRADDRVTRAGRFLRKTKLDELPQLFNVLIGNMSLVGPRPEVAKYVAFYPPEAKKLIFSVKPGITERASVEYKDENDLLDCADDPEKTYIEKILPVKIRYSVAYAKSHTVLDDLKIIMATIKAIVS</sequence>
<dbReference type="eggNOG" id="COG2148">
    <property type="taxonomic scope" value="Bacteria"/>
</dbReference>
<keyword evidence="3" id="KW-0808">Transferase</keyword>
<dbReference type="STRING" id="885272.JonanDRAFT_1115"/>
<dbReference type="PANTHER" id="PTHR30576:SF20">
    <property type="entry name" value="QUINOVOSAMINEPHOSPHOTRANSFERAE-RELATED"/>
    <property type="match status" value="1"/>
</dbReference>
<comment type="similarity">
    <text evidence="1">Belongs to the bacterial sugar transferase family.</text>
</comment>
<accession>H0ULC3</accession>
<reference evidence="3 4" key="1">
    <citation type="submission" date="2011-11" db="EMBL/GenBank/DDBJ databases">
        <title>The Noncontiguous Finished genome of Jonquetella anthropi DSM 22815.</title>
        <authorList>
            <consortium name="US DOE Joint Genome Institute (JGI-PGF)"/>
            <person name="Lucas S."/>
            <person name="Copeland A."/>
            <person name="Lapidus A."/>
            <person name="Glavina del Rio T."/>
            <person name="Dalin E."/>
            <person name="Tice H."/>
            <person name="Bruce D."/>
            <person name="Goodwin L."/>
            <person name="Pitluck S."/>
            <person name="Peters L."/>
            <person name="Mikhailova N."/>
            <person name="Held B."/>
            <person name="Kyrpides N."/>
            <person name="Mavromatis K."/>
            <person name="Ivanova N."/>
            <person name="Markowitz V."/>
            <person name="Cheng J.-F."/>
            <person name="Hugenholtz P."/>
            <person name="Woyke T."/>
            <person name="Wu D."/>
            <person name="Gronow S."/>
            <person name="Wellnitz S."/>
            <person name="Brambilla E."/>
            <person name="Klenk H.-P."/>
            <person name="Eisen J.A."/>
        </authorList>
    </citation>
    <scope>NUCLEOTIDE SEQUENCE [LARGE SCALE GENOMIC DNA]</scope>
    <source>
        <strain evidence="3 4">DSM 22815</strain>
    </source>
</reference>
<feature type="domain" description="Bacterial sugar transferase" evidence="2">
    <location>
        <begin position="4"/>
        <end position="196"/>
    </location>
</feature>
<dbReference type="OrthoDB" id="9808602at2"/>
<dbReference type="EMBL" id="CM001376">
    <property type="protein sequence ID" value="EHM13482.1"/>
    <property type="molecule type" value="Genomic_DNA"/>
</dbReference>
<dbReference type="Proteomes" id="UP000003806">
    <property type="component" value="Chromosome"/>
</dbReference>
<proteinExistence type="inferred from homology"/>
<evidence type="ECO:0000256" key="1">
    <source>
        <dbReference type="ARBA" id="ARBA00006464"/>
    </source>
</evidence>
<dbReference type="Pfam" id="PF02397">
    <property type="entry name" value="Bac_transf"/>
    <property type="match status" value="1"/>
</dbReference>
<dbReference type="InterPro" id="IPR003362">
    <property type="entry name" value="Bact_transf"/>
</dbReference>
<dbReference type="GO" id="GO:0016780">
    <property type="term" value="F:phosphotransferase activity, for other substituted phosphate groups"/>
    <property type="evidence" value="ECO:0007669"/>
    <property type="project" value="TreeGrafter"/>
</dbReference>
<evidence type="ECO:0000313" key="3">
    <source>
        <dbReference type="EMBL" id="EHM13482.1"/>
    </source>
</evidence>
<dbReference type="AlphaFoldDB" id="H0ULC3"/>
<organism evidence="3 4">
    <name type="scientific">Jonquetella anthropi DSM 22815</name>
    <dbReference type="NCBI Taxonomy" id="885272"/>
    <lineage>
        <taxon>Bacteria</taxon>
        <taxon>Thermotogati</taxon>
        <taxon>Synergistota</taxon>
        <taxon>Synergistia</taxon>
        <taxon>Synergistales</taxon>
        <taxon>Dethiosulfovibrionaceae</taxon>
        <taxon>Jonquetella</taxon>
    </lineage>
</organism>
<dbReference type="HOGENOM" id="CLU_024920_1_2_0"/>
<dbReference type="PANTHER" id="PTHR30576">
    <property type="entry name" value="COLANIC BIOSYNTHESIS UDP-GLUCOSE LIPID CARRIER TRANSFERASE"/>
    <property type="match status" value="1"/>
</dbReference>
<gene>
    <name evidence="3" type="ORF">JonanDRAFT_1115</name>
</gene>